<organism evidence="3 4">
    <name type="scientific">Candidatus Schekmanbacteria bacterium RBG_13_48_7</name>
    <dbReference type="NCBI Taxonomy" id="1817878"/>
    <lineage>
        <taxon>Bacteria</taxon>
        <taxon>Candidatus Schekmaniibacteriota</taxon>
    </lineage>
</organism>
<feature type="domain" description="SpoVT-AbrB" evidence="2">
    <location>
        <begin position="3"/>
        <end position="48"/>
    </location>
</feature>
<dbReference type="AlphaFoldDB" id="A0A1F7RSI3"/>
<evidence type="ECO:0000313" key="3">
    <source>
        <dbReference type="EMBL" id="OGL44048.1"/>
    </source>
</evidence>
<proteinExistence type="predicted"/>
<dbReference type="InterPro" id="IPR037914">
    <property type="entry name" value="SpoVT-AbrB_sf"/>
</dbReference>
<dbReference type="SMART" id="SM00966">
    <property type="entry name" value="SpoVT_AbrB"/>
    <property type="match status" value="1"/>
</dbReference>
<protein>
    <submittedName>
        <fullName evidence="3">Multidrug transporter MatE</fullName>
    </submittedName>
</protein>
<gene>
    <name evidence="3" type="ORF">A2161_16115</name>
</gene>
<dbReference type="PANTHER" id="PTHR40516">
    <property type="entry name" value="ANTITOXIN CHPS-RELATED"/>
    <property type="match status" value="1"/>
</dbReference>
<dbReference type="PANTHER" id="PTHR40516:SF1">
    <property type="entry name" value="ANTITOXIN CHPS-RELATED"/>
    <property type="match status" value="1"/>
</dbReference>
<dbReference type="SUPFAM" id="SSF89447">
    <property type="entry name" value="AbrB/MazE/MraZ-like"/>
    <property type="match status" value="1"/>
</dbReference>
<dbReference type="Pfam" id="PF04014">
    <property type="entry name" value="MazE_antitoxin"/>
    <property type="match status" value="1"/>
</dbReference>
<reference evidence="3 4" key="1">
    <citation type="journal article" date="2016" name="Nat. Commun.">
        <title>Thousands of microbial genomes shed light on interconnected biogeochemical processes in an aquifer system.</title>
        <authorList>
            <person name="Anantharaman K."/>
            <person name="Brown C.T."/>
            <person name="Hug L.A."/>
            <person name="Sharon I."/>
            <person name="Castelle C.J."/>
            <person name="Probst A.J."/>
            <person name="Thomas B.C."/>
            <person name="Singh A."/>
            <person name="Wilkins M.J."/>
            <person name="Karaoz U."/>
            <person name="Brodie E.L."/>
            <person name="Williams K.H."/>
            <person name="Hubbard S.S."/>
            <person name="Banfield J.F."/>
        </authorList>
    </citation>
    <scope>NUCLEOTIDE SEQUENCE [LARGE SCALE GENOMIC DNA]</scope>
</reference>
<dbReference type="InterPro" id="IPR039052">
    <property type="entry name" value="Antitox_PemI-like"/>
</dbReference>
<dbReference type="PROSITE" id="PS51740">
    <property type="entry name" value="SPOVT_ABRB"/>
    <property type="match status" value="1"/>
</dbReference>
<dbReference type="GO" id="GO:0003677">
    <property type="term" value="F:DNA binding"/>
    <property type="evidence" value="ECO:0007669"/>
    <property type="project" value="UniProtKB-UniRule"/>
</dbReference>
<sequence>MKSRIQKWGNSLAVRIPKAFIIEAGLGQHTQVEISISQGKIVIESVKKEDFSLEEILKKITVDNLHGEVDTGHAVGKEAC</sequence>
<evidence type="ECO:0000256" key="1">
    <source>
        <dbReference type="PROSITE-ProRule" id="PRU01076"/>
    </source>
</evidence>
<evidence type="ECO:0000313" key="4">
    <source>
        <dbReference type="Proteomes" id="UP000179266"/>
    </source>
</evidence>
<dbReference type="InterPro" id="IPR007159">
    <property type="entry name" value="SpoVT-AbrB_dom"/>
</dbReference>
<dbReference type="EMBL" id="MGDD01000243">
    <property type="protein sequence ID" value="OGL44048.1"/>
    <property type="molecule type" value="Genomic_DNA"/>
</dbReference>
<dbReference type="Gene3D" id="2.10.260.10">
    <property type="match status" value="1"/>
</dbReference>
<keyword evidence="1" id="KW-0238">DNA-binding</keyword>
<dbReference type="Proteomes" id="UP000179266">
    <property type="component" value="Unassembled WGS sequence"/>
</dbReference>
<name>A0A1F7RSI3_9BACT</name>
<comment type="caution">
    <text evidence="3">The sequence shown here is derived from an EMBL/GenBank/DDBJ whole genome shotgun (WGS) entry which is preliminary data.</text>
</comment>
<dbReference type="GO" id="GO:0097351">
    <property type="term" value="F:toxin sequestering activity"/>
    <property type="evidence" value="ECO:0007669"/>
    <property type="project" value="InterPro"/>
</dbReference>
<evidence type="ECO:0000259" key="2">
    <source>
        <dbReference type="PROSITE" id="PS51740"/>
    </source>
</evidence>
<accession>A0A1F7RSI3</accession>